<dbReference type="Proteomes" id="UP000821865">
    <property type="component" value="Chromosome 1"/>
</dbReference>
<proteinExistence type="predicted"/>
<reference evidence="1" key="1">
    <citation type="submission" date="2020-05" db="EMBL/GenBank/DDBJ databases">
        <title>Large-scale comparative analyses of tick genomes elucidate their genetic diversity and vector capacities.</title>
        <authorList>
            <person name="Jia N."/>
            <person name="Wang J."/>
            <person name="Shi W."/>
            <person name="Du L."/>
            <person name="Sun Y."/>
            <person name="Zhan W."/>
            <person name="Jiang J."/>
            <person name="Wang Q."/>
            <person name="Zhang B."/>
            <person name="Ji P."/>
            <person name="Sakyi L.B."/>
            <person name="Cui X."/>
            <person name="Yuan T."/>
            <person name="Jiang B."/>
            <person name="Yang W."/>
            <person name="Lam T.T.-Y."/>
            <person name="Chang Q."/>
            <person name="Ding S."/>
            <person name="Wang X."/>
            <person name="Zhu J."/>
            <person name="Ruan X."/>
            <person name="Zhao L."/>
            <person name="Wei J."/>
            <person name="Que T."/>
            <person name="Du C."/>
            <person name="Cheng J."/>
            <person name="Dai P."/>
            <person name="Han X."/>
            <person name="Huang E."/>
            <person name="Gao Y."/>
            <person name="Liu J."/>
            <person name="Shao H."/>
            <person name="Ye R."/>
            <person name="Li L."/>
            <person name="Wei W."/>
            <person name="Wang X."/>
            <person name="Wang C."/>
            <person name="Yang T."/>
            <person name="Huo Q."/>
            <person name="Li W."/>
            <person name="Guo W."/>
            <person name="Chen H."/>
            <person name="Zhou L."/>
            <person name="Ni X."/>
            <person name="Tian J."/>
            <person name="Zhou Y."/>
            <person name="Sheng Y."/>
            <person name="Liu T."/>
            <person name="Pan Y."/>
            <person name="Xia L."/>
            <person name="Li J."/>
            <person name="Zhao F."/>
            <person name="Cao W."/>
        </authorList>
    </citation>
    <scope>NUCLEOTIDE SEQUENCE</scope>
    <source>
        <strain evidence="1">Dsil-2018</strain>
    </source>
</reference>
<sequence length="61" mass="6810">MMGFTNQALVTFSGIQVPCYVRMYGAELRCYITNPVNRYAVCACPWVIERTSAPHPTNPAV</sequence>
<comment type="caution">
    <text evidence="1">The sequence shown here is derived from an EMBL/GenBank/DDBJ whole genome shotgun (WGS) entry which is preliminary data.</text>
</comment>
<keyword evidence="2" id="KW-1185">Reference proteome</keyword>
<evidence type="ECO:0000313" key="1">
    <source>
        <dbReference type="EMBL" id="KAH7978983.1"/>
    </source>
</evidence>
<organism evidence="1 2">
    <name type="scientific">Dermacentor silvarum</name>
    <name type="common">Tick</name>
    <dbReference type="NCBI Taxonomy" id="543639"/>
    <lineage>
        <taxon>Eukaryota</taxon>
        <taxon>Metazoa</taxon>
        <taxon>Ecdysozoa</taxon>
        <taxon>Arthropoda</taxon>
        <taxon>Chelicerata</taxon>
        <taxon>Arachnida</taxon>
        <taxon>Acari</taxon>
        <taxon>Parasitiformes</taxon>
        <taxon>Ixodida</taxon>
        <taxon>Ixodoidea</taxon>
        <taxon>Ixodidae</taxon>
        <taxon>Rhipicephalinae</taxon>
        <taxon>Dermacentor</taxon>
    </lineage>
</organism>
<gene>
    <name evidence="1" type="ORF">HPB49_007622</name>
</gene>
<protein>
    <submittedName>
        <fullName evidence="1">Uncharacterized protein</fullName>
    </submittedName>
</protein>
<accession>A0ACB8DX81</accession>
<dbReference type="EMBL" id="CM023470">
    <property type="protein sequence ID" value="KAH7978983.1"/>
    <property type="molecule type" value="Genomic_DNA"/>
</dbReference>
<name>A0ACB8DX81_DERSI</name>
<evidence type="ECO:0000313" key="2">
    <source>
        <dbReference type="Proteomes" id="UP000821865"/>
    </source>
</evidence>